<dbReference type="InterPro" id="IPR050492">
    <property type="entry name" value="Bact_metal-bind_prot9"/>
</dbReference>
<comment type="subcellular location">
    <subcellularLocation>
        <location evidence="1">Cell envelope</location>
    </subcellularLocation>
</comment>
<comment type="similarity">
    <text evidence="2 6">Belongs to the bacterial solute-binding protein 9 family.</text>
</comment>
<dbReference type="PANTHER" id="PTHR42953">
    <property type="entry name" value="HIGH-AFFINITY ZINC UPTAKE SYSTEM PROTEIN ZNUA-RELATED"/>
    <property type="match status" value="1"/>
</dbReference>
<dbReference type="PANTHER" id="PTHR42953:SF1">
    <property type="entry name" value="METAL-BINDING PROTEIN HI_0362-RELATED"/>
    <property type="match status" value="1"/>
</dbReference>
<evidence type="ECO:0000256" key="3">
    <source>
        <dbReference type="ARBA" id="ARBA00022448"/>
    </source>
</evidence>
<dbReference type="GO" id="GO:0046872">
    <property type="term" value="F:metal ion binding"/>
    <property type="evidence" value="ECO:0007669"/>
    <property type="project" value="UniProtKB-KW"/>
</dbReference>
<dbReference type="GO" id="GO:0030001">
    <property type="term" value="P:metal ion transport"/>
    <property type="evidence" value="ECO:0007669"/>
    <property type="project" value="InterPro"/>
</dbReference>
<keyword evidence="3 6" id="KW-0813">Transport</keyword>
<dbReference type="InterPro" id="IPR006127">
    <property type="entry name" value="ZnuA-like"/>
</dbReference>
<keyword evidence="5 7" id="KW-0732">Signal</keyword>
<dbReference type="PRINTS" id="PR00691">
    <property type="entry name" value="ADHESINB"/>
</dbReference>
<feature type="chain" id="PRO_5032469344" evidence="7">
    <location>
        <begin position="29"/>
        <end position="323"/>
    </location>
</feature>
<proteinExistence type="inferred from homology"/>
<evidence type="ECO:0000256" key="2">
    <source>
        <dbReference type="ARBA" id="ARBA00011028"/>
    </source>
</evidence>
<evidence type="ECO:0000256" key="6">
    <source>
        <dbReference type="RuleBase" id="RU003512"/>
    </source>
</evidence>
<dbReference type="Proteomes" id="UP000541109">
    <property type="component" value="Unassembled WGS sequence"/>
</dbReference>
<gene>
    <name evidence="8" type="ORF">H2509_19040</name>
</gene>
<organism evidence="8 9">
    <name type="scientific">Stappia albiluteola</name>
    <dbReference type="NCBI Taxonomy" id="2758565"/>
    <lineage>
        <taxon>Bacteria</taxon>
        <taxon>Pseudomonadati</taxon>
        <taxon>Pseudomonadota</taxon>
        <taxon>Alphaproteobacteria</taxon>
        <taxon>Hyphomicrobiales</taxon>
        <taxon>Stappiaceae</taxon>
        <taxon>Stappia</taxon>
    </lineage>
</organism>
<dbReference type="Gene3D" id="3.40.50.1980">
    <property type="entry name" value="Nitrogenase molybdenum iron protein domain"/>
    <property type="match status" value="2"/>
</dbReference>
<evidence type="ECO:0000256" key="1">
    <source>
        <dbReference type="ARBA" id="ARBA00004196"/>
    </source>
</evidence>
<accession>A0A839AH99</accession>
<reference evidence="8 9" key="1">
    <citation type="submission" date="2020-07" db="EMBL/GenBank/DDBJ databases">
        <title>Stappia sp., F7233, whole genome shotgun sequencing project.</title>
        <authorList>
            <person name="Jiang S."/>
            <person name="Liu Z.W."/>
            <person name="Du Z.J."/>
        </authorList>
    </citation>
    <scope>NUCLEOTIDE SEQUENCE [LARGE SCALE GENOMIC DNA]</scope>
    <source>
        <strain evidence="8 9">F7233</strain>
    </source>
</reference>
<keyword evidence="9" id="KW-1185">Reference proteome</keyword>
<dbReference type="AlphaFoldDB" id="A0A839AH99"/>
<dbReference type="SUPFAM" id="SSF53807">
    <property type="entry name" value="Helical backbone' metal receptor"/>
    <property type="match status" value="1"/>
</dbReference>
<dbReference type="PRINTS" id="PR00690">
    <property type="entry name" value="ADHESNFAMILY"/>
</dbReference>
<evidence type="ECO:0000313" key="8">
    <source>
        <dbReference type="EMBL" id="MBA5779230.1"/>
    </source>
</evidence>
<dbReference type="Pfam" id="PF01297">
    <property type="entry name" value="ZnuA"/>
    <property type="match status" value="1"/>
</dbReference>
<dbReference type="InterPro" id="IPR006128">
    <property type="entry name" value="Lipoprotein_PsaA-like"/>
</dbReference>
<dbReference type="RefSeq" id="WP_182168054.1">
    <property type="nucleotide sequence ID" value="NZ_JACFXV010000066.1"/>
</dbReference>
<dbReference type="GO" id="GO:0030313">
    <property type="term" value="C:cell envelope"/>
    <property type="evidence" value="ECO:0007669"/>
    <property type="project" value="UniProtKB-SubCell"/>
</dbReference>
<evidence type="ECO:0000256" key="4">
    <source>
        <dbReference type="ARBA" id="ARBA00022723"/>
    </source>
</evidence>
<evidence type="ECO:0000313" key="9">
    <source>
        <dbReference type="Proteomes" id="UP000541109"/>
    </source>
</evidence>
<sequence length="323" mass="35381">MPILRRTILLAILSLGVVALSAGRSAMAAEKLNIVTTVGMIADVAERIGGERVEIVNLIGEGVDPHSYWQTRSDVVKMGRADAILANGLYLEAQLEELLLKFKEKKPVYFVGEVIEVDERRASETYNDRYDPHVWMSPRLWRKVALGIRDALGELDPEGRAVFEENTNAYLAEMDALDAYARKVIASIPANQRILITAHDAFGYLGRDYDIEVLGVQGISTQSEAGLQRVEELVDLIVERDVKAVFVESSVSERNVRALVEGAAARGHQVEIGGLLYSDAMGKPGTYEGTYIGMLDHNTTRIARALGGDAPERGMQDKLGAGL</sequence>
<keyword evidence="4" id="KW-0479">Metal-binding</keyword>
<dbReference type="InterPro" id="IPR006129">
    <property type="entry name" value="AdhesinB"/>
</dbReference>
<evidence type="ECO:0000256" key="7">
    <source>
        <dbReference type="SAM" id="SignalP"/>
    </source>
</evidence>
<evidence type="ECO:0000256" key="5">
    <source>
        <dbReference type="ARBA" id="ARBA00022729"/>
    </source>
</evidence>
<protein>
    <submittedName>
        <fullName evidence="8">Zinc ABC transporter substrate-binding protein</fullName>
    </submittedName>
</protein>
<name>A0A839AH99_9HYPH</name>
<feature type="signal peptide" evidence="7">
    <location>
        <begin position="1"/>
        <end position="28"/>
    </location>
</feature>
<dbReference type="GO" id="GO:0007155">
    <property type="term" value="P:cell adhesion"/>
    <property type="evidence" value="ECO:0007669"/>
    <property type="project" value="InterPro"/>
</dbReference>
<dbReference type="EMBL" id="JACFXV010000066">
    <property type="protein sequence ID" value="MBA5779230.1"/>
    <property type="molecule type" value="Genomic_DNA"/>
</dbReference>
<comment type="caution">
    <text evidence="8">The sequence shown here is derived from an EMBL/GenBank/DDBJ whole genome shotgun (WGS) entry which is preliminary data.</text>
</comment>